<sequence length="1689" mass="189842">MKKAPPSMWVENGTKETSEILSLRKNGLQALALQTKSLILKQQMPAPMFVRGDGEPGSLPSLQPKGILSDSSTISALSVDSTLNDTGSVSVPNLANAESEDTTVVDDMMGGEDKETSELDIVLAMMAEEEIRQKEEWSKFEEERKKVKKVKKNDRKQAEEDLEKKQQAVYAGWLAKNKDLRELLDTCRQHDKDTDALRVEEIEHDLAINKAQHESDAAALEQAKTQLGAITAKHDKATQSIQAKFASLKTAMEFAEEGKDAAQLANINRLIAETKAKEEKLRAEQKIEQEALAKAVEEIAEKEASSGEIFRRKSALLADSADLEQKETKRWSKWFGKKKKDMSSNQNGSTQNGAQKEEVEELLEEDYDDGRSVDAIYKDMQSKENLQRLAWDGMQKKQVELTEELDKAAKKGDRKKVEAIIIDMSAEKEKVDEKVATWEDTNYQLRRQLDAAQTRELKTNQGQTGSNLSKEELSKIKAGQIDAMQRKAVEQNMLQDLATQLEETRKQLKEDSTLVSCAESDLDEANDKWCTMLNDATDNLADLNSQLTDAHDGGDAKKEKKLIEQIRKAEETKAETQASYDKEKESLTKELSMLQTNFKANTEKSTSLKHLIEDLGQAAEKEDVTEITQYDTTPSDAMVEAAKPVKFKKWTKDSSKRPEQYDPNYIEIVPELSPQELVISQIKAVEKEQMLAWRQLELEASKLNKELERVKVEGGESLKVMGLIKELEKKQKQQYLSWQKANEHLKKRLDESIRRDQEMKKHYERVEKTHLAKSTNMLTFAQQEQKNEIKEQLTLLSKSLDIAQRNHDQETAKQISLSILRVEEGLRTLEGVKSAVPVSKTVEESFRPKGLSSPLNLASKAKKFFFSGGKKGLGKNEKDEDESGVLSDEEGEEEEQVGALGGGAMEKKGAVLQTQLNTLDQQLRALEKKRVESMTKYEAVNEVLMEEIEEQKLIRKMAKATNESPQDKMERRTNAKLVIDKLRDFKLERENTEKTFESHKLNIMGEMLKLRAQLFKNSSWKLGAPGKDGASVNGRSNIEDQAGGEMYELEDNGQFVSSPTNKEGSFKQNWEGYKAPTPEEYKRLPSTSPLRKRVTTREAIKANAGPSPIKTINLNDSMNSSVNLSLEAGLVPYEGDDGVKEQQDTAFSLTEALSGRAGSPSKSSMHLLIAMKTRAVPSITSVVRMGKKVSGADLNEDQRFNRASLDRTMRPLVFLARKGKDYATGEGLTGDLVDFLNPMDGEEWSAHSTSLMDLISIKAEVGLCPEVQNPPGKLAVMNALELVISGEESKEVWEWREGQINKRVRSGSRMLDLTLKDKQLSVEDRNALESIQVLQTKLAYDVTDESLRLNERKAAGMISRARMKDSNATKPFDNTKKKNPNFFSLDFQSNSNHKPGSVRNEEVDFTSPRKAKVLKQGYAVNHLNLSPSQAEELRLRVKDDLVLGPTPKRPYLSNQPNHMSPNIEKVNVNEAGEVFSGVAPGLVKSASTGVKWIGGIEVEFEAEQNAKAKAKPENWADRLHNAQTNAQKMRMTDGFNMDVSHNQTLRGEKELGRRGSTIESKKWDVERNKHRETAESRVKKKERMDPKFRTVEGILGELEKSVVDEQGNLLDHDYESSFVFDKGLDGEALALDTEALDVMATAFSYKLTPEEKSLKAKAKKAMARRQRRDEQERLNASKRSLAKKGKEVL</sequence>
<reference evidence="4" key="1">
    <citation type="journal article" date="2023" name="Commun. Biol.">
        <title>Genome analysis of Parmales, the sister group of diatoms, reveals the evolutionary specialization of diatoms from phago-mixotrophs to photoautotrophs.</title>
        <authorList>
            <person name="Ban H."/>
            <person name="Sato S."/>
            <person name="Yoshikawa S."/>
            <person name="Yamada K."/>
            <person name="Nakamura Y."/>
            <person name="Ichinomiya M."/>
            <person name="Sato N."/>
            <person name="Blanc-Mathieu R."/>
            <person name="Endo H."/>
            <person name="Kuwata A."/>
            <person name="Ogata H."/>
        </authorList>
    </citation>
    <scope>NUCLEOTIDE SEQUENCE [LARGE SCALE GENOMIC DNA]</scope>
    <source>
        <strain evidence="4">NIES 3700</strain>
    </source>
</reference>
<accession>A0A9W7FTP0</accession>
<feature type="compositionally biased region" description="Basic residues" evidence="2">
    <location>
        <begin position="1655"/>
        <end position="1666"/>
    </location>
</feature>
<feature type="region of interest" description="Disordered" evidence="2">
    <location>
        <begin position="1652"/>
        <end position="1689"/>
    </location>
</feature>
<evidence type="ECO:0000313" key="3">
    <source>
        <dbReference type="EMBL" id="GMI18044.1"/>
    </source>
</evidence>
<evidence type="ECO:0000256" key="1">
    <source>
        <dbReference type="SAM" id="Coils"/>
    </source>
</evidence>
<feature type="region of interest" description="Disordered" evidence="2">
    <location>
        <begin position="871"/>
        <end position="898"/>
    </location>
</feature>
<gene>
    <name evidence="3" type="ORF">TrLO_g3953</name>
</gene>
<dbReference type="OrthoDB" id="10430523at2759"/>
<feature type="coiled-coil region" evidence="1">
    <location>
        <begin position="264"/>
        <end position="298"/>
    </location>
</feature>
<feature type="coiled-coil region" evidence="1">
    <location>
        <begin position="559"/>
        <end position="597"/>
    </location>
</feature>
<feature type="region of interest" description="Disordered" evidence="2">
    <location>
        <begin position="334"/>
        <end position="366"/>
    </location>
</feature>
<organism evidence="3 4">
    <name type="scientific">Triparma laevis f. longispina</name>
    <dbReference type="NCBI Taxonomy" id="1714387"/>
    <lineage>
        <taxon>Eukaryota</taxon>
        <taxon>Sar</taxon>
        <taxon>Stramenopiles</taxon>
        <taxon>Ochrophyta</taxon>
        <taxon>Bolidophyceae</taxon>
        <taxon>Parmales</taxon>
        <taxon>Triparmaceae</taxon>
        <taxon>Triparma</taxon>
    </lineage>
</organism>
<comment type="caution">
    <text evidence="3">The sequence shown here is derived from an EMBL/GenBank/DDBJ whole genome shotgun (WGS) entry which is preliminary data.</text>
</comment>
<dbReference type="EMBL" id="BRXW01000317">
    <property type="protein sequence ID" value="GMI18044.1"/>
    <property type="molecule type" value="Genomic_DNA"/>
</dbReference>
<feature type="region of interest" description="Disordered" evidence="2">
    <location>
        <begin position="1367"/>
        <end position="1404"/>
    </location>
</feature>
<evidence type="ECO:0000256" key="2">
    <source>
        <dbReference type="SAM" id="MobiDB-lite"/>
    </source>
</evidence>
<feature type="compositionally biased region" description="Polar residues" evidence="2">
    <location>
        <begin position="343"/>
        <end position="354"/>
    </location>
</feature>
<keyword evidence="4" id="KW-1185">Reference proteome</keyword>
<evidence type="ECO:0000313" key="4">
    <source>
        <dbReference type="Proteomes" id="UP001165122"/>
    </source>
</evidence>
<feature type="compositionally biased region" description="Acidic residues" evidence="2">
    <location>
        <begin position="879"/>
        <end position="896"/>
    </location>
</feature>
<protein>
    <submittedName>
        <fullName evidence="3">Uncharacterized protein</fullName>
    </submittedName>
</protein>
<proteinExistence type="predicted"/>
<dbReference type="Proteomes" id="UP001165122">
    <property type="component" value="Unassembled WGS sequence"/>
</dbReference>
<keyword evidence="1" id="KW-0175">Coiled coil</keyword>
<feature type="coiled-coil region" evidence="1">
    <location>
        <begin position="487"/>
        <end position="514"/>
    </location>
</feature>
<name>A0A9W7FTP0_9STRA</name>
<feature type="coiled-coil region" evidence="1">
    <location>
        <begin position="909"/>
        <end position="936"/>
    </location>
</feature>